<sequence length="126" mass="14120">MTTDTVRIHHYSLAGPREVLDVVVEFYRKVLGLEKGFRPEFGGIGGYWLYAGDEPILHLVEDPGRCSEKAGYFDHVALRCTDLQGVRARLTKYAIPYAELASEEVSQLQIFVTDPAGTSVELNFQL</sequence>
<dbReference type="Proteomes" id="UP001143304">
    <property type="component" value="Unassembled WGS sequence"/>
</dbReference>
<evidence type="ECO:0000313" key="2">
    <source>
        <dbReference type="EMBL" id="MCX2977992.1"/>
    </source>
</evidence>
<dbReference type="RefSeq" id="WP_279249694.1">
    <property type="nucleotide sequence ID" value="NZ_SHNO01000001.1"/>
</dbReference>
<evidence type="ECO:0000259" key="1">
    <source>
        <dbReference type="PROSITE" id="PS51819"/>
    </source>
</evidence>
<organism evidence="2 3">
    <name type="scientific">Candidatus Marimicrobium litorale</name>
    <dbReference type="NCBI Taxonomy" id="2518991"/>
    <lineage>
        <taxon>Bacteria</taxon>
        <taxon>Pseudomonadati</taxon>
        <taxon>Pseudomonadota</taxon>
        <taxon>Gammaproteobacteria</taxon>
        <taxon>Cellvibrionales</taxon>
        <taxon>Halieaceae</taxon>
        <taxon>Marimicrobium</taxon>
    </lineage>
</organism>
<evidence type="ECO:0000313" key="3">
    <source>
        <dbReference type="Proteomes" id="UP001143304"/>
    </source>
</evidence>
<gene>
    <name evidence="2" type="ORF">EYC82_11555</name>
</gene>
<dbReference type="PROSITE" id="PS51819">
    <property type="entry name" value="VOC"/>
    <property type="match status" value="1"/>
</dbReference>
<reference evidence="2" key="1">
    <citation type="submission" date="2019-02" db="EMBL/GenBank/DDBJ databases">
        <authorList>
            <person name="Li S.-H."/>
        </authorList>
    </citation>
    <scope>NUCLEOTIDE SEQUENCE</scope>
    <source>
        <strain evidence="2">IMCC11814</strain>
    </source>
</reference>
<dbReference type="EMBL" id="SHNO01000001">
    <property type="protein sequence ID" value="MCX2977992.1"/>
    <property type="molecule type" value="Genomic_DNA"/>
</dbReference>
<keyword evidence="3" id="KW-1185">Reference proteome</keyword>
<comment type="caution">
    <text evidence="2">The sequence shown here is derived from an EMBL/GenBank/DDBJ whole genome shotgun (WGS) entry which is preliminary data.</text>
</comment>
<name>A0ABT3T6U2_9GAMM</name>
<accession>A0ABT3T6U2</accession>
<dbReference type="InterPro" id="IPR029068">
    <property type="entry name" value="Glyas_Bleomycin-R_OHBP_Dase"/>
</dbReference>
<protein>
    <submittedName>
        <fullName evidence="2">Diguanylate cyclase</fullName>
    </submittedName>
</protein>
<dbReference type="Gene3D" id="3.10.180.10">
    <property type="entry name" value="2,3-Dihydroxybiphenyl 1,2-Dioxygenase, domain 1"/>
    <property type="match status" value="1"/>
</dbReference>
<dbReference type="InterPro" id="IPR037523">
    <property type="entry name" value="VOC_core"/>
</dbReference>
<dbReference type="SUPFAM" id="SSF54593">
    <property type="entry name" value="Glyoxalase/Bleomycin resistance protein/Dihydroxybiphenyl dioxygenase"/>
    <property type="match status" value="1"/>
</dbReference>
<proteinExistence type="predicted"/>
<feature type="domain" description="VOC" evidence="1">
    <location>
        <begin position="7"/>
        <end position="125"/>
    </location>
</feature>